<dbReference type="AlphaFoldDB" id="A0AA38IAQ0"/>
<dbReference type="Gene3D" id="4.10.60.10">
    <property type="entry name" value="Zinc finger, CCHC-type"/>
    <property type="match status" value="1"/>
</dbReference>
<comment type="caution">
    <text evidence="2">The sequence shown here is derived from an EMBL/GenBank/DDBJ whole genome shotgun (WGS) entry which is preliminary data.</text>
</comment>
<dbReference type="GO" id="GO:0003676">
    <property type="term" value="F:nucleic acid binding"/>
    <property type="evidence" value="ECO:0007669"/>
    <property type="project" value="InterPro"/>
</dbReference>
<dbReference type="Proteomes" id="UP001168821">
    <property type="component" value="Unassembled WGS sequence"/>
</dbReference>
<reference evidence="2" key="1">
    <citation type="journal article" date="2023" name="G3 (Bethesda)">
        <title>Whole genome assemblies of Zophobas morio and Tenebrio molitor.</title>
        <authorList>
            <person name="Kaur S."/>
            <person name="Stinson S.A."/>
            <person name="diCenzo G.C."/>
        </authorList>
    </citation>
    <scope>NUCLEOTIDE SEQUENCE</scope>
    <source>
        <strain evidence="2">QUZm001</strain>
    </source>
</reference>
<dbReference type="InterPro" id="IPR036875">
    <property type="entry name" value="Znf_CCHC_sf"/>
</dbReference>
<protein>
    <recommendedName>
        <fullName evidence="1">CCHC-type domain-containing protein</fullName>
    </recommendedName>
</protein>
<proteinExistence type="predicted"/>
<dbReference type="EMBL" id="JALNTZ010000005">
    <property type="protein sequence ID" value="KAJ3652098.1"/>
    <property type="molecule type" value="Genomic_DNA"/>
</dbReference>
<evidence type="ECO:0000313" key="2">
    <source>
        <dbReference type="EMBL" id="KAJ3652098.1"/>
    </source>
</evidence>
<dbReference type="SMART" id="SM00343">
    <property type="entry name" value="ZnF_C2HC"/>
    <property type="match status" value="2"/>
</dbReference>
<feature type="domain" description="CCHC-type" evidence="1">
    <location>
        <begin position="54"/>
        <end position="70"/>
    </location>
</feature>
<sequence>MGEYDAKKFVQRGRPRLGLSVCKIQEKIEVEKCYRCWPYGHKAWNCSGLNRRVNCLNCAKEGHKREGCKEEAFENMKRDPSDYSRLLTTATRACKRGRSA</sequence>
<evidence type="ECO:0000259" key="1">
    <source>
        <dbReference type="SMART" id="SM00343"/>
    </source>
</evidence>
<organism evidence="2 3">
    <name type="scientific">Zophobas morio</name>
    <dbReference type="NCBI Taxonomy" id="2755281"/>
    <lineage>
        <taxon>Eukaryota</taxon>
        <taxon>Metazoa</taxon>
        <taxon>Ecdysozoa</taxon>
        <taxon>Arthropoda</taxon>
        <taxon>Hexapoda</taxon>
        <taxon>Insecta</taxon>
        <taxon>Pterygota</taxon>
        <taxon>Neoptera</taxon>
        <taxon>Endopterygota</taxon>
        <taxon>Coleoptera</taxon>
        <taxon>Polyphaga</taxon>
        <taxon>Cucujiformia</taxon>
        <taxon>Tenebrionidae</taxon>
        <taxon>Zophobas</taxon>
    </lineage>
</organism>
<dbReference type="SUPFAM" id="SSF57756">
    <property type="entry name" value="Retrovirus zinc finger-like domains"/>
    <property type="match status" value="1"/>
</dbReference>
<name>A0AA38IAQ0_9CUCU</name>
<feature type="domain" description="CCHC-type" evidence="1">
    <location>
        <begin position="32"/>
        <end position="48"/>
    </location>
</feature>
<dbReference type="GO" id="GO:0008270">
    <property type="term" value="F:zinc ion binding"/>
    <property type="evidence" value="ECO:0007669"/>
    <property type="project" value="InterPro"/>
</dbReference>
<evidence type="ECO:0000313" key="3">
    <source>
        <dbReference type="Proteomes" id="UP001168821"/>
    </source>
</evidence>
<dbReference type="InterPro" id="IPR001878">
    <property type="entry name" value="Znf_CCHC"/>
</dbReference>
<keyword evidence="3" id="KW-1185">Reference proteome</keyword>
<accession>A0AA38IAQ0</accession>
<gene>
    <name evidence="2" type="ORF">Zmor_018094</name>
</gene>